<dbReference type="Proteomes" id="UP000565613">
    <property type="component" value="Unassembled WGS sequence"/>
</dbReference>
<dbReference type="EMBL" id="JABAGR010000008">
    <property type="protein sequence ID" value="NMF26432.1"/>
    <property type="molecule type" value="Genomic_DNA"/>
</dbReference>
<accession>A0A7X9TBJ3</accession>
<evidence type="ECO:0000313" key="2">
    <source>
        <dbReference type="Proteomes" id="UP000565613"/>
    </source>
</evidence>
<reference evidence="1 2" key="1">
    <citation type="submission" date="2020-04" db="EMBL/GenBank/DDBJ databases">
        <authorList>
            <person name="Hitch T.C.A."/>
            <person name="Wylensek D."/>
            <person name="Clavel T."/>
        </authorList>
    </citation>
    <scope>NUCLEOTIDE SEQUENCE [LARGE SCALE GENOMIC DNA]</scope>
    <source>
        <strain evidence="1 2">105184</strain>
    </source>
</reference>
<gene>
    <name evidence="1" type="ORF">HF885_08330</name>
</gene>
<protein>
    <submittedName>
        <fullName evidence="1">Uncharacterized protein</fullName>
    </submittedName>
</protein>
<sequence>MFGSLSDLQVAWSADLAHGIERGTTSWEARRSSRLRGRRGDAVTYRNDAAHTACPF</sequence>
<comment type="caution">
    <text evidence="1">The sequence shown here is derived from an EMBL/GenBank/DDBJ whole genome shotgun (WGS) entry which is preliminary data.</text>
</comment>
<organism evidence="1 2">
    <name type="scientific">Parafannyhessea umbonata</name>
    <dbReference type="NCBI Taxonomy" id="604330"/>
    <lineage>
        <taxon>Bacteria</taxon>
        <taxon>Bacillati</taxon>
        <taxon>Actinomycetota</taxon>
        <taxon>Coriobacteriia</taxon>
        <taxon>Coriobacteriales</taxon>
        <taxon>Atopobiaceae</taxon>
        <taxon>Parafannyhessea</taxon>
    </lineage>
</organism>
<dbReference type="AlphaFoldDB" id="A0A7X9TBJ3"/>
<proteinExistence type="predicted"/>
<dbReference type="RefSeq" id="WP_170104481.1">
    <property type="nucleotide sequence ID" value="NZ_JABAGR010000008.1"/>
</dbReference>
<evidence type="ECO:0000313" key="1">
    <source>
        <dbReference type="EMBL" id="NMF26432.1"/>
    </source>
</evidence>
<name>A0A7X9TBJ3_9ACTN</name>